<keyword evidence="7" id="KW-0255">Endonuclease</keyword>
<dbReference type="GO" id="GO:0003676">
    <property type="term" value="F:nucleic acid binding"/>
    <property type="evidence" value="ECO:0007669"/>
    <property type="project" value="InterPro"/>
</dbReference>
<evidence type="ECO:0000256" key="4">
    <source>
        <dbReference type="ARBA" id="ARBA00040194"/>
    </source>
</evidence>
<dbReference type="PANTHER" id="PTHR41286:SF1">
    <property type="entry name" value="HNH NUCLEASE YAJD-RELATED"/>
    <property type="match status" value="1"/>
</dbReference>
<evidence type="ECO:0000313" key="8">
    <source>
        <dbReference type="Proteomes" id="UP000595847"/>
    </source>
</evidence>
<feature type="domain" description="HNH" evidence="6">
    <location>
        <begin position="74"/>
        <end position="121"/>
    </location>
</feature>
<evidence type="ECO:0000313" key="7">
    <source>
        <dbReference type="EMBL" id="QQE75208.1"/>
    </source>
</evidence>
<sequence length="129" mass="15559">MATKPKRPCAAPGCRNLTDRGYCPDHMPLVNKQKRERNKQYDLHQRDKQARDFYRSAEWERLRQQALMRDHGLCQDCLDQQHIRTADVVDHIRPVRPFWHLRLRLDNLRSLCHPHHNQKTAEDKKRYPS</sequence>
<dbReference type="GO" id="GO:0005829">
    <property type="term" value="C:cytosol"/>
    <property type="evidence" value="ECO:0007669"/>
    <property type="project" value="TreeGrafter"/>
</dbReference>
<dbReference type="GO" id="GO:0008270">
    <property type="term" value="F:zinc ion binding"/>
    <property type="evidence" value="ECO:0007669"/>
    <property type="project" value="InterPro"/>
</dbReference>
<evidence type="ECO:0000256" key="1">
    <source>
        <dbReference type="ARBA" id="ARBA00022722"/>
    </source>
</evidence>
<evidence type="ECO:0000256" key="3">
    <source>
        <dbReference type="ARBA" id="ARBA00038412"/>
    </source>
</evidence>
<dbReference type="CDD" id="cd00085">
    <property type="entry name" value="HNHc"/>
    <property type="match status" value="1"/>
</dbReference>
<dbReference type="Gene3D" id="1.10.30.50">
    <property type="match status" value="1"/>
</dbReference>
<comment type="similarity">
    <text evidence="3">Belongs to the HNH nuclease family.</text>
</comment>
<keyword evidence="1" id="KW-0540">Nuclease</keyword>
<evidence type="ECO:0000259" key="6">
    <source>
        <dbReference type="Pfam" id="PF01844"/>
    </source>
</evidence>
<dbReference type="Pfam" id="PF01844">
    <property type="entry name" value="HNH"/>
    <property type="match status" value="1"/>
</dbReference>
<dbReference type="RefSeq" id="WP_198828738.1">
    <property type="nucleotide sequence ID" value="NZ_CP066308.1"/>
</dbReference>
<organism evidence="7 8">
    <name type="scientific">Brevibacillus composti</name>
    <dbReference type="NCBI Taxonomy" id="2796470"/>
    <lineage>
        <taxon>Bacteria</taxon>
        <taxon>Bacillati</taxon>
        <taxon>Bacillota</taxon>
        <taxon>Bacilli</taxon>
        <taxon>Bacillales</taxon>
        <taxon>Paenibacillaceae</taxon>
        <taxon>Brevibacillus</taxon>
    </lineage>
</organism>
<dbReference type="GO" id="GO:0016787">
    <property type="term" value="F:hydrolase activity"/>
    <property type="evidence" value="ECO:0007669"/>
    <property type="project" value="UniProtKB-KW"/>
</dbReference>
<dbReference type="Proteomes" id="UP000595847">
    <property type="component" value="Chromosome"/>
</dbReference>
<dbReference type="InterPro" id="IPR003615">
    <property type="entry name" value="HNH_nuc"/>
</dbReference>
<evidence type="ECO:0000256" key="5">
    <source>
        <dbReference type="SAM" id="MobiDB-lite"/>
    </source>
</evidence>
<gene>
    <name evidence="7" type="ORF">JD108_04560</name>
</gene>
<protein>
    <recommendedName>
        <fullName evidence="4">Putative HNH nuclease YajD</fullName>
    </recommendedName>
</protein>
<dbReference type="EMBL" id="CP066308">
    <property type="protein sequence ID" value="QQE75208.1"/>
    <property type="molecule type" value="Genomic_DNA"/>
</dbReference>
<reference evidence="7 8" key="1">
    <citation type="submission" date="2020-12" db="EMBL/GenBank/DDBJ databases">
        <title>strain FJAT-54423T represents a novel species of the genus Brevibacillus.</title>
        <authorList>
            <person name="Tang R."/>
        </authorList>
    </citation>
    <scope>NUCLEOTIDE SEQUENCE [LARGE SCALE GENOMIC DNA]</scope>
    <source>
        <strain evidence="7 8">FJAT-54423</strain>
    </source>
</reference>
<feature type="compositionally biased region" description="Basic and acidic residues" evidence="5">
    <location>
        <begin position="38"/>
        <end position="47"/>
    </location>
</feature>
<name>A0A7T5JP81_9BACL</name>
<dbReference type="GO" id="GO:0004519">
    <property type="term" value="F:endonuclease activity"/>
    <property type="evidence" value="ECO:0007669"/>
    <property type="project" value="UniProtKB-KW"/>
</dbReference>
<feature type="region of interest" description="Disordered" evidence="5">
    <location>
        <begin position="25"/>
        <end position="47"/>
    </location>
</feature>
<proteinExistence type="inferred from homology"/>
<dbReference type="AlphaFoldDB" id="A0A7T5JP81"/>
<dbReference type="InterPro" id="IPR002711">
    <property type="entry name" value="HNH"/>
</dbReference>
<dbReference type="KEGG" id="bcop:JD108_04560"/>
<keyword evidence="2" id="KW-0378">Hydrolase</keyword>
<dbReference type="PANTHER" id="PTHR41286">
    <property type="entry name" value="HNH NUCLEASE YAJD-RELATED"/>
    <property type="match status" value="1"/>
</dbReference>
<accession>A0A7T5JP81</accession>
<evidence type="ECO:0000256" key="2">
    <source>
        <dbReference type="ARBA" id="ARBA00022801"/>
    </source>
</evidence>